<name>A0A059BH89_EUCGR</name>
<sequence length="102" mass="11854">MEYGIRCEKSGLLLLYLHGSSPEAANLQEYICDRLAPVLVVLYHSLFPPLLPFWKPYKRRASMAESSYHVHAFGQVGLRRGGFYIRRKDRLIEPSSRSIWSR</sequence>
<protein>
    <submittedName>
        <fullName evidence="1">Uncharacterized protein</fullName>
    </submittedName>
</protein>
<evidence type="ECO:0000313" key="1">
    <source>
        <dbReference type="EMBL" id="KCW65443.1"/>
    </source>
</evidence>
<gene>
    <name evidence="1" type="ORF">EUGRSUZ_G02860</name>
</gene>
<dbReference type="EMBL" id="KK198759">
    <property type="protein sequence ID" value="KCW65443.1"/>
    <property type="molecule type" value="Genomic_DNA"/>
</dbReference>
<organism evidence="1">
    <name type="scientific">Eucalyptus grandis</name>
    <name type="common">Flooded gum</name>
    <dbReference type="NCBI Taxonomy" id="71139"/>
    <lineage>
        <taxon>Eukaryota</taxon>
        <taxon>Viridiplantae</taxon>
        <taxon>Streptophyta</taxon>
        <taxon>Embryophyta</taxon>
        <taxon>Tracheophyta</taxon>
        <taxon>Spermatophyta</taxon>
        <taxon>Magnoliopsida</taxon>
        <taxon>eudicotyledons</taxon>
        <taxon>Gunneridae</taxon>
        <taxon>Pentapetalae</taxon>
        <taxon>rosids</taxon>
        <taxon>malvids</taxon>
        <taxon>Myrtales</taxon>
        <taxon>Myrtaceae</taxon>
        <taxon>Myrtoideae</taxon>
        <taxon>Eucalypteae</taxon>
        <taxon>Eucalyptus</taxon>
    </lineage>
</organism>
<reference evidence="1" key="1">
    <citation type="submission" date="2013-07" db="EMBL/GenBank/DDBJ databases">
        <title>The genome of Eucalyptus grandis.</title>
        <authorList>
            <person name="Schmutz J."/>
            <person name="Hayes R."/>
            <person name="Myburg A."/>
            <person name="Tuskan G."/>
            <person name="Grattapaglia D."/>
            <person name="Rokhsar D.S."/>
        </authorList>
    </citation>
    <scope>NUCLEOTIDE SEQUENCE</scope>
    <source>
        <tissue evidence="1">Leaf extractions</tissue>
    </source>
</reference>
<dbReference type="InParanoid" id="A0A059BH89"/>
<dbReference type="AlphaFoldDB" id="A0A059BH89"/>
<dbReference type="Gramene" id="KCW65443">
    <property type="protein sequence ID" value="KCW65443"/>
    <property type="gene ID" value="EUGRSUZ_G02860"/>
</dbReference>
<accession>A0A059BH89</accession>
<proteinExistence type="predicted"/>